<dbReference type="Proteomes" id="UP001320706">
    <property type="component" value="Unassembled WGS sequence"/>
</dbReference>
<comment type="caution">
    <text evidence="1">The sequence shown here is derived from an EMBL/GenBank/DDBJ whole genome shotgun (WGS) entry which is preliminary data.</text>
</comment>
<keyword evidence="2" id="KW-1185">Reference proteome</keyword>
<protein>
    <submittedName>
        <fullName evidence="1">Uncharacterized protein</fullName>
    </submittedName>
</protein>
<name>A0ACC3SJJ0_9PEZI</name>
<reference evidence="1" key="1">
    <citation type="submission" date="2024-02" db="EMBL/GenBank/DDBJ databases">
        <title>Metagenome Assembled Genome of Zalaria obscura JY119.</title>
        <authorList>
            <person name="Vighnesh L."/>
            <person name="Jagadeeshwari U."/>
            <person name="Venkata Ramana C."/>
            <person name="Sasikala C."/>
        </authorList>
    </citation>
    <scope>NUCLEOTIDE SEQUENCE</scope>
    <source>
        <strain evidence="1">JY119</strain>
    </source>
</reference>
<evidence type="ECO:0000313" key="1">
    <source>
        <dbReference type="EMBL" id="KAK8216741.1"/>
    </source>
</evidence>
<proteinExistence type="predicted"/>
<accession>A0ACC3SJJ0</accession>
<sequence length="268" mass="30832">MHPTRALLLRSVLEVERKFTPTQPLRSALDSQSLISDRMHLTFASIEYKGRSRLLDKYYDTPHSSLSRQGIWLRYRVPGFGPGRWECKVRQGGSYAKAKFEELQTKSEIEKLLKEVVAVDCSGYEQKLDKEMLRDEDTSLNLCPLGFKETMTIDCSRQSWILDNEFNLVIDLCTFGHQVGEVELTTVVETEGNDSAEHAEARKQAAQHLDRRIMAFMEKHQWAFVKDDEPVGKLSAYLKWMEDNYVSPMLEYSMRQQLICATGLRPGG</sequence>
<organism evidence="1 2">
    <name type="scientific">Zalaria obscura</name>
    <dbReference type="NCBI Taxonomy" id="2024903"/>
    <lineage>
        <taxon>Eukaryota</taxon>
        <taxon>Fungi</taxon>
        <taxon>Dikarya</taxon>
        <taxon>Ascomycota</taxon>
        <taxon>Pezizomycotina</taxon>
        <taxon>Dothideomycetes</taxon>
        <taxon>Dothideomycetidae</taxon>
        <taxon>Dothideales</taxon>
        <taxon>Zalariaceae</taxon>
        <taxon>Zalaria</taxon>
    </lineage>
</organism>
<dbReference type="EMBL" id="JAMKPW020000007">
    <property type="protein sequence ID" value="KAK8216741.1"/>
    <property type="molecule type" value="Genomic_DNA"/>
</dbReference>
<gene>
    <name evidence="1" type="ORF">M8818_001704</name>
</gene>
<evidence type="ECO:0000313" key="2">
    <source>
        <dbReference type="Proteomes" id="UP001320706"/>
    </source>
</evidence>